<feature type="compositionally biased region" description="Polar residues" evidence="1">
    <location>
        <begin position="59"/>
        <end position="71"/>
    </location>
</feature>
<name>A0A0A9GAE0_ARUDO</name>
<organism evidence="2">
    <name type="scientific">Arundo donax</name>
    <name type="common">Giant reed</name>
    <name type="synonym">Donax arundinaceus</name>
    <dbReference type="NCBI Taxonomy" id="35708"/>
    <lineage>
        <taxon>Eukaryota</taxon>
        <taxon>Viridiplantae</taxon>
        <taxon>Streptophyta</taxon>
        <taxon>Embryophyta</taxon>
        <taxon>Tracheophyta</taxon>
        <taxon>Spermatophyta</taxon>
        <taxon>Magnoliopsida</taxon>
        <taxon>Liliopsida</taxon>
        <taxon>Poales</taxon>
        <taxon>Poaceae</taxon>
        <taxon>PACMAD clade</taxon>
        <taxon>Arundinoideae</taxon>
        <taxon>Arundineae</taxon>
        <taxon>Arundo</taxon>
    </lineage>
</organism>
<proteinExistence type="predicted"/>
<feature type="compositionally biased region" description="Basic and acidic residues" evidence="1">
    <location>
        <begin position="40"/>
        <end position="51"/>
    </location>
</feature>
<accession>A0A0A9GAE0</accession>
<evidence type="ECO:0000256" key="1">
    <source>
        <dbReference type="SAM" id="MobiDB-lite"/>
    </source>
</evidence>
<protein>
    <submittedName>
        <fullName evidence="2">Uncharacterized protein</fullName>
    </submittedName>
</protein>
<reference evidence="2" key="1">
    <citation type="submission" date="2014-09" db="EMBL/GenBank/DDBJ databases">
        <authorList>
            <person name="Magalhaes I.L.F."/>
            <person name="Oliveira U."/>
            <person name="Santos F.R."/>
            <person name="Vidigal T.H.D.A."/>
            <person name="Brescovit A.D."/>
            <person name="Santos A.J."/>
        </authorList>
    </citation>
    <scope>NUCLEOTIDE SEQUENCE</scope>
    <source>
        <tissue evidence="2">Shoot tissue taken approximately 20 cm above the soil surface</tissue>
    </source>
</reference>
<reference evidence="2" key="2">
    <citation type="journal article" date="2015" name="Data Brief">
        <title>Shoot transcriptome of the giant reed, Arundo donax.</title>
        <authorList>
            <person name="Barrero R.A."/>
            <person name="Guerrero F.D."/>
            <person name="Moolhuijzen P."/>
            <person name="Goolsby J.A."/>
            <person name="Tidwell J."/>
            <person name="Bellgard S.E."/>
            <person name="Bellgard M.I."/>
        </authorList>
    </citation>
    <scope>NUCLEOTIDE SEQUENCE</scope>
    <source>
        <tissue evidence="2">Shoot tissue taken approximately 20 cm above the soil surface</tissue>
    </source>
</reference>
<evidence type="ECO:0000313" key="2">
    <source>
        <dbReference type="EMBL" id="JAE21457.1"/>
    </source>
</evidence>
<dbReference type="EMBL" id="GBRH01176439">
    <property type="protein sequence ID" value="JAE21457.1"/>
    <property type="molecule type" value="Transcribed_RNA"/>
</dbReference>
<dbReference type="AlphaFoldDB" id="A0A0A9GAE0"/>
<sequence length="129" mass="14824">MEAKERKKDKKDKKRKRDEKRDKKDDSEYLEKKRLKKEKKRMEKELARKQQEGAGVPNLEQQNTVKPSFSQEVLPARPPAPVRGAEPVPVRSAEPQVSSKETTVDTVQTTAKPKIRIRVKPLQRQPGGS</sequence>
<feature type="compositionally biased region" description="Basic residues" evidence="1">
    <location>
        <begin position="7"/>
        <end position="18"/>
    </location>
</feature>
<feature type="compositionally biased region" description="Polar residues" evidence="1">
    <location>
        <begin position="95"/>
        <end position="111"/>
    </location>
</feature>
<feature type="region of interest" description="Disordered" evidence="1">
    <location>
        <begin position="1"/>
        <end position="129"/>
    </location>
</feature>
<feature type="compositionally biased region" description="Basic and acidic residues" evidence="1">
    <location>
        <begin position="19"/>
        <end position="32"/>
    </location>
</feature>